<sequence length="221" mass="23253">MLLATVLLALAGCGGVPEKSHELYGPVDPIDYSQLPQPPGNGGVFLPSSGLALFTDTRAVQVGDIVSVVLVEATTGSKSSDTELDKSSEINLTSPTVFGQPVTVNGRYNLGVDINGASAFSGEAALGQSNSLRGAIAVQVAQVLPNGNLYIQGEKWININQGDEYIRLRGIIRPEDLSPTNTISSTLIADARISYSGTGVSQETNTPGWLTRFFMSPLVPF</sequence>
<evidence type="ECO:0000256" key="7">
    <source>
        <dbReference type="ARBA" id="ARBA00023139"/>
    </source>
</evidence>
<evidence type="ECO:0000256" key="3">
    <source>
        <dbReference type="ARBA" id="ARBA00006929"/>
    </source>
</evidence>
<dbReference type="PANTHER" id="PTHR34933:SF1">
    <property type="entry name" value="FLAGELLAR L-RING PROTEIN"/>
    <property type="match status" value="1"/>
</dbReference>
<dbReference type="PRINTS" id="PR01008">
    <property type="entry name" value="FLGLRINGFLGH"/>
</dbReference>
<evidence type="ECO:0000313" key="13">
    <source>
        <dbReference type="Proteomes" id="UP000259273"/>
    </source>
</evidence>
<keyword evidence="8 11" id="KW-0975">Bacterial flagellum</keyword>
<evidence type="ECO:0000256" key="11">
    <source>
        <dbReference type="HAMAP-Rule" id="MF_00415"/>
    </source>
</evidence>
<gene>
    <name evidence="11" type="primary">flgH</name>
    <name evidence="12" type="ORF">DCP75_07690</name>
</gene>
<dbReference type="GO" id="GO:0009279">
    <property type="term" value="C:cell outer membrane"/>
    <property type="evidence" value="ECO:0007669"/>
    <property type="project" value="UniProtKB-SubCell"/>
</dbReference>
<comment type="function">
    <text evidence="1 11">Assembles around the rod to form the L-ring and probably protects the motor/basal body from shearing forces during rotation.</text>
</comment>
<name>A0A3C1KMA0_9GAMM</name>
<dbReference type="AlphaFoldDB" id="A0A3C1KMA0"/>
<organism evidence="12 13">
    <name type="scientific">Haliea salexigens</name>
    <dbReference type="NCBI Taxonomy" id="287487"/>
    <lineage>
        <taxon>Bacteria</taxon>
        <taxon>Pseudomonadati</taxon>
        <taxon>Pseudomonadota</taxon>
        <taxon>Gammaproteobacteria</taxon>
        <taxon>Cellvibrionales</taxon>
        <taxon>Halieaceae</taxon>
        <taxon>Haliea</taxon>
    </lineage>
</organism>
<dbReference type="EMBL" id="DMND01000106">
    <property type="protein sequence ID" value="HAN27588.1"/>
    <property type="molecule type" value="Genomic_DNA"/>
</dbReference>
<keyword evidence="10" id="KW-0449">Lipoprotein</keyword>
<keyword evidence="6 11" id="KW-0472">Membrane</keyword>
<dbReference type="PANTHER" id="PTHR34933">
    <property type="entry name" value="FLAGELLAR L-RING PROTEIN"/>
    <property type="match status" value="1"/>
</dbReference>
<keyword evidence="12" id="KW-0969">Cilium</keyword>
<dbReference type="HAMAP" id="MF_00415">
    <property type="entry name" value="FlgH"/>
    <property type="match status" value="1"/>
</dbReference>
<dbReference type="Pfam" id="PF02107">
    <property type="entry name" value="FlgH"/>
    <property type="match status" value="1"/>
</dbReference>
<proteinExistence type="inferred from homology"/>
<keyword evidence="12" id="KW-0282">Flagellum</keyword>
<comment type="subcellular location">
    <subcellularLocation>
        <location evidence="11">Cell outer membrane</location>
    </subcellularLocation>
    <subcellularLocation>
        <location evidence="11">Bacterial flagellum basal body</location>
    </subcellularLocation>
    <subcellularLocation>
        <location evidence="2">Membrane</location>
        <topology evidence="2">Lipid-anchor</topology>
    </subcellularLocation>
</comment>
<evidence type="ECO:0000256" key="10">
    <source>
        <dbReference type="ARBA" id="ARBA00023288"/>
    </source>
</evidence>
<dbReference type="GO" id="GO:0071973">
    <property type="term" value="P:bacterial-type flagellum-dependent cell motility"/>
    <property type="evidence" value="ECO:0007669"/>
    <property type="project" value="InterPro"/>
</dbReference>
<dbReference type="Proteomes" id="UP000259273">
    <property type="component" value="Unassembled WGS sequence"/>
</dbReference>
<comment type="caution">
    <text evidence="12">The sequence shown here is derived from an EMBL/GenBank/DDBJ whole genome shotgun (WGS) entry which is preliminary data.</text>
</comment>
<dbReference type="GO" id="GO:0009427">
    <property type="term" value="C:bacterial-type flagellum basal body, distal rod, L ring"/>
    <property type="evidence" value="ECO:0007669"/>
    <property type="project" value="InterPro"/>
</dbReference>
<evidence type="ECO:0000313" key="12">
    <source>
        <dbReference type="EMBL" id="HAN27588.1"/>
    </source>
</evidence>
<dbReference type="GO" id="GO:0003774">
    <property type="term" value="F:cytoskeletal motor activity"/>
    <property type="evidence" value="ECO:0007669"/>
    <property type="project" value="InterPro"/>
</dbReference>
<accession>A0A3C1KMA0</accession>
<protein>
    <recommendedName>
        <fullName evidence="11">Flagellar L-ring protein</fullName>
    </recommendedName>
    <alternativeName>
        <fullName evidence="11">Basal body L-ring protein</fullName>
    </alternativeName>
</protein>
<comment type="similarity">
    <text evidence="3 11">Belongs to the FlgH family.</text>
</comment>
<keyword evidence="5" id="KW-0732">Signal</keyword>
<evidence type="ECO:0000256" key="5">
    <source>
        <dbReference type="ARBA" id="ARBA00022729"/>
    </source>
</evidence>
<evidence type="ECO:0000256" key="8">
    <source>
        <dbReference type="ARBA" id="ARBA00023143"/>
    </source>
</evidence>
<dbReference type="InterPro" id="IPR000527">
    <property type="entry name" value="Flag_Lring"/>
</dbReference>
<reference evidence="12 13" key="1">
    <citation type="journal article" date="2018" name="Nat. Biotechnol.">
        <title>A standardized bacterial taxonomy based on genome phylogeny substantially revises the tree of life.</title>
        <authorList>
            <person name="Parks D.H."/>
            <person name="Chuvochina M."/>
            <person name="Waite D.W."/>
            <person name="Rinke C."/>
            <person name="Skarshewski A."/>
            <person name="Chaumeil P.A."/>
            <person name="Hugenholtz P."/>
        </authorList>
    </citation>
    <scope>NUCLEOTIDE SEQUENCE [LARGE SCALE GENOMIC DNA]</scope>
    <source>
        <strain evidence="12">UBA9158</strain>
    </source>
</reference>
<evidence type="ECO:0000256" key="9">
    <source>
        <dbReference type="ARBA" id="ARBA00023237"/>
    </source>
</evidence>
<keyword evidence="12" id="KW-0966">Cell projection</keyword>
<keyword evidence="7" id="KW-0564">Palmitate</keyword>
<evidence type="ECO:0000256" key="4">
    <source>
        <dbReference type="ARBA" id="ARBA00011439"/>
    </source>
</evidence>
<evidence type="ECO:0000256" key="2">
    <source>
        <dbReference type="ARBA" id="ARBA00004635"/>
    </source>
</evidence>
<comment type="subunit">
    <text evidence="4 11">The basal body constitutes a major portion of the flagellar organelle and consists of four rings (L,P,S, and M) mounted on a central rod.</text>
</comment>
<evidence type="ECO:0000256" key="6">
    <source>
        <dbReference type="ARBA" id="ARBA00023136"/>
    </source>
</evidence>
<dbReference type="STRING" id="1121937.GCA_000423125_00690"/>
<keyword evidence="9 11" id="KW-0998">Cell outer membrane</keyword>
<evidence type="ECO:0000256" key="1">
    <source>
        <dbReference type="ARBA" id="ARBA00002591"/>
    </source>
</evidence>